<organism evidence="2 3">
    <name type="scientific">Orbilia oligospora</name>
    <name type="common">Nematode-trapping fungus</name>
    <name type="synonym">Arthrobotrys oligospora</name>
    <dbReference type="NCBI Taxonomy" id="2813651"/>
    <lineage>
        <taxon>Eukaryota</taxon>
        <taxon>Fungi</taxon>
        <taxon>Dikarya</taxon>
        <taxon>Ascomycota</taxon>
        <taxon>Pezizomycotina</taxon>
        <taxon>Orbiliomycetes</taxon>
        <taxon>Orbiliales</taxon>
        <taxon>Orbiliaceae</taxon>
        <taxon>Orbilia</taxon>
    </lineage>
</organism>
<feature type="compositionally biased region" description="Low complexity" evidence="1">
    <location>
        <begin position="30"/>
        <end position="54"/>
    </location>
</feature>
<sequence>MPKKIANSATGGAMAQTRITRGRVAAFKAATAASAATTATSTSTATATTMTPTTTKKRKTASAAPPTTTTTATTAAAVPNSRLLRNSRSLAPAPAKPAAPPPTSLPTSPPKTENVPGPGIGGRGGGEVVTLKNFLPSNGAAEAAEGSREQEEGGKAIPARLRPQKTQEWPVRANGDKVRDHYWNCLYETRVATHCFASQLPPIPPHNPAAGPRASTMTVSTENPEIHASGPAPPTEWVHRHTI</sequence>
<feature type="compositionally biased region" description="Pro residues" evidence="1">
    <location>
        <begin position="94"/>
        <end position="109"/>
    </location>
</feature>
<proteinExistence type="predicted"/>
<feature type="region of interest" description="Disordered" evidence="1">
    <location>
        <begin position="30"/>
        <end position="126"/>
    </location>
</feature>
<dbReference type="Proteomes" id="UP000479691">
    <property type="component" value="Unassembled WGS sequence"/>
</dbReference>
<dbReference type="EMBL" id="JAABOE010000023">
    <property type="protein sequence ID" value="KAF3184725.1"/>
    <property type="molecule type" value="Genomic_DNA"/>
</dbReference>
<name>A0A7C8PYU3_ORBOL</name>
<feature type="region of interest" description="Disordered" evidence="1">
    <location>
        <begin position="223"/>
        <end position="243"/>
    </location>
</feature>
<evidence type="ECO:0000313" key="3">
    <source>
        <dbReference type="Proteomes" id="UP000479691"/>
    </source>
</evidence>
<dbReference type="AlphaFoldDB" id="A0A7C8PYU3"/>
<comment type="caution">
    <text evidence="2">The sequence shown here is derived from an EMBL/GenBank/DDBJ whole genome shotgun (WGS) entry which is preliminary data.</text>
</comment>
<accession>A0A7C8PYU3</accession>
<gene>
    <name evidence="2" type="ORF">TWF788_004973</name>
</gene>
<evidence type="ECO:0000313" key="2">
    <source>
        <dbReference type="EMBL" id="KAF3184725.1"/>
    </source>
</evidence>
<evidence type="ECO:0000256" key="1">
    <source>
        <dbReference type="SAM" id="MobiDB-lite"/>
    </source>
</evidence>
<feature type="compositionally biased region" description="Low complexity" evidence="1">
    <location>
        <begin position="61"/>
        <end position="77"/>
    </location>
</feature>
<reference evidence="2 3" key="1">
    <citation type="submission" date="2019-06" db="EMBL/GenBank/DDBJ databases">
        <authorList>
            <person name="Palmer J.M."/>
        </authorList>
    </citation>
    <scope>NUCLEOTIDE SEQUENCE [LARGE SCALE GENOMIC DNA]</scope>
    <source>
        <strain evidence="2 3">TWF788</strain>
    </source>
</reference>
<protein>
    <submittedName>
        <fullName evidence="2">Uncharacterized protein</fullName>
    </submittedName>
</protein>